<evidence type="ECO:0000256" key="2">
    <source>
        <dbReference type="SAM" id="Coils"/>
    </source>
</evidence>
<feature type="coiled-coil region" evidence="2">
    <location>
        <begin position="758"/>
        <end position="785"/>
    </location>
</feature>
<feature type="region of interest" description="Disordered" evidence="3">
    <location>
        <begin position="797"/>
        <end position="986"/>
    </location>
</feature>
<sequence>MHRSRSGLEPVDSDIAFQKAILAAMADTWRQAQASRKHTSQATILLQVTDRLIKTPTNLRGIVDNIHETAVDRCREGTLESWYLWRFYLSALGERLKAGEYQAQDGREDTTTLCELARAYTQLREQRHVKHIGPQEAKAITFSDVCAACNIQYTPPPGLNTQAGDQMVDVPSFNQILRREINSPADLQIYEVPGPADDQGVRQATLAALPQGSEHLRDAAADLVDLCRSTAARATAAAGGVQLWKRLVRQLRTRLDRLAALLDPILQLGPGQVACKLPALQRLNSVTRESEALILDFSGADWVRRSWKRNHNPEDFLNLHRQLDECFEALECPKEATAPVTKETVFATATQDARELTTQLTNLQDELDQQELQPHLSPEESDDLRARVAACHMVCSKLEGGLTSSSSGARAVQFDGRDLSPGRQLGRGTYGKVHDATWLGMPVIVKMLDIRVDDVGIVQERLMAEARRLSAVQHPHLVQLLGINLIPSKRRFELVSERMACSLAQAHMDEQAALQGGNTLLQAARKVAHILVQIASALAFLHQHNIVMMDLKPSNVMLSSTDGLAVKISDYGFEAARERSSALGRRASSFMAPELRQGQHRDSQRANIFSLGVIGDELIGLLAPAGNKSGSLEDRHRGLRALMRLLATCQSPDPTTRPPASVVAHHLQLIKTLLLDDDTQANDMDLIPIDGDALLAQQKGRATPSDTPSTPVSRGNVPDSARDHAWASAMFVHSQPEVRAVDSGDDDSAFAVKSHPDLIQAKREKRELKRQVHQLRSQLSQLQEVLHTEAGSAALNASGETLESSSEGSDDEEESVLSSSLNILNVPPSPKIHVKTGRDRPPEVSREVPFSLVPDVPTQPSDFSESSASEMAGAAAMRRASRGGVAGPAVPAAAGANTPATTRALSEARPGFSDPGQPMPRPASREEVVAAVEREDAGAKPLSEEPSLSWLERQRAAGRSDDSGARMAEPGPGPGPGPGKSISLGGAFDAIDDKRLDDRRRGSGISEATSIREIGAMDTLMLNEKVSMLQRHNHRLQAQILSMEDVSDRLSQLEELNRQLARDNERLARQSQMRNPSSVGANAMYQELRSEAERLKKELMDRNAENEELTGDNIKLLNYLESMNVVR</sequence>
<dbReference type="InterPro" id="IPR011009">
    <property type="entry name" value="Kinase-like_dom_sf"/>
</dbReference>
<dbReference type="PROSITE" id="PS50011">
    <property type="entry name" value="PROTEIN_KINASE_DOM"/>
    <property type="match status" value="1"/>
</dbReference>
<dbReference type="AlphaFoldDB" id="A0AAW1NQ86"/>
<feature type="compositionally biased region" description="Basic and acidic residues" evidence="3">
    <location>
        <begin position="923"/>
        <end position="938"/>
    </location>
</feature>
<dbReference type="PANTHER" id="PTHR44329:SF214">
    <property type="entry name" value="PROTEIN KINASE DOMAIN-CONTAINING PROTEIN"/>
    <property type="match status" value="1"/>
</dbReference>
<evidence type="ECO:0000256" key="3">
    <source>
        <dbReference type="SAM" id="MobiDB-lite"/>
    </source>
</evidence>
<keyword evidence="6" id="KW-1185">Reference proteome</keyword>
<dbReference type="SMART" id="SM00220">
    <property type="entry name" value="S_TKc"/>
    <property type="match status" value="1"/>
</dbReference>
<dbReference type="InterPro" id="IPR051681">
    <property type="entry name" value="Ser/Thr_Kinases-Pseudokinases"/>
</dbReference>
<evidence type="ECO:0000259" key="4">
    <source>
        <dbReference type="PROSITE" id="PS50011"/>
    </source>
</evidence>
<dbReference type="PROSITE" id="PS00107">
    <property type="entry name" value="PROTEIN_KINASE_ATP"/>
    <property type="match status" value="1"/>
</dbReference>
<organism evidence="5 6">
    <name type="scientific">Symbiochloris irregularis</name>
    <dbReference type="NCBI Taxonomy" id="706552"/>
    <lineage>
        <taxon>Eukaryota</taxon>
        <taxon>Viridiplantae</taxon>
        <taxon>Chlorophyta</taxon>
        <taxon>core chlorophytes</taxon>
        <taxon>Trebouxiophyceae</taxon>
        <taxon>Trebouxiales</taxon>
        <taxon>Trebouxiaceae</taxon>
        <taxon>Symbiochloris</taxon>
    </lineage>
</organism>
<gene>
    <name evidence="5" type="ORF">WJX73_009995</name>
</gene>
<protein>
    <recommendedName>
        <fullName evidence="4">Protein kinase domain-containing protein</fullName>
    </recommendedName>
</protein>
<feature type="compositionally biased region" description="Low complexity" evidence="3">
    <location>
        <begin position="864"/>
        <end position="878"/>
    </location>
</feature>
<dbReference type="EMBL" id="JALJOQ010000134">
    <property type="protein sequence ID" value="KAK9794926.1"/>
    <property type="molecule type" value="Genomic_DNA"/>
</dbReference>
<comment type="caution">
    <text evidence="5">The sequence shown here is derived from an EMBL/GenBank/DDBJ whole genome shotgun (WGS) entry which is preliminary data.</text>
</comment>
<name>A0AAW1NQ86_9CHLO</name>
<dbReference type="Pfam" id="PF00069">
    <property type="entry name" value="Pkinase"/>
    <property type="match status" value="1"/>
</dbReference>
<evidence type="ECO:0000313" key="5">
    <source>
        <dbReference type="EMBL" id="KAK9794926.1"/>
    </source>
</evidence>
<dbReference type="InterPro" id="IPR017441">
    <property type="entry name" value="Protein_kinase_ATP_BS"/>
</dbReference>
<dbReference type="Proteomes" id="UP001465755">
    <property type="component" value="Unassembled WGS sequence"/>
</dbReference>
<dbReference type="Gene3D" id="1.10.510.10">
    <property type="entry name" value="Transferase(Phosphotransferase) domain 1"/>
    <property type="match status" value="1"/>
</dbReference>
<evidence type="ECO:0000256" key="1">
    <source>
        <dbReference type="PROSITE-ProRule" id="PRU10141"/>
    </source>
</evidence>
<dbReference type="GO" id="GO:0004674">
    <property type="term" value="F:protein serine/threonine kinase activity"/>
    <property type="evidence" value="ECO:0007669"/>
    <property type="project" value="TreeGrafter"/>
</dbReference>
<feature type="compositionally biased region" description="Basic and acidic residues" evidence="3">
    <location>
        <begin position="836"/>
        <end position="846"/>
    </location>
</feature>
<feature type="domain" description="Protein kinase" evidence="4">
    <location>
        <begin position="419"/>
        <end position="669"/>
    </location>
</feature>
<dbReference type="SUPFAM" id="SSF56112">
    <property type="entry name" value="Protein kinase-like (PK-like)"/>
    <property type="match status" value="1"/>
</dbReference>
<keyword evidence="1" id="KW-0067">ATP-binding</keyword>
<keyword evidence="2" id="KW-0175">Coiled coil</keyword>
<proteinExistence type="predicted"/>
<evidence type="ECO:0000313" key="6">
    <source>
        <dbReference type="Proteomes" id="UP001465755"/>
    </source>
</evidence>
<accession>A0AAW1NQ86</accession>
<keyword evidence="1" id="KW-0547">Nucleotide-binding</keyword>
<dbReference type="PANTHER" id="PTHR44329">
    <property type="entry name" value="SERINE/THREONINE-PROTEIN KINASE TNNI3K-RELATED"/>
    <property type="match status" value="1"/>
</dbReference>
<feature type="coiled-coil region" evidence="2">
    <location>
        <begin position="1043"/>
        <end position="1112"/>
    </location>
</feature>
<feature type="compositionally biased region" description="Polar residues" evidence="3">
    <location>
        <begin position="704"/>
        <end position="713"/>
    </location>
</feature>
<dbReference type="InterPro" id="IPR000719">
    <property type="entry name" value="Prot_kinase_dom"/>
</dbReference>
<feature type="binding site" evidence="1">
    <location>
        <position position="446"/>
    </location>
    <ligand>
        <name>ATP</name>
        <dbReference type="ChEBI" id="CHEBI:30616"/>
    </ligand>
</feature>
<feature type="region of interest" description="Disordered" evidence="3">
    <location>
        <begin position="698"/>
        <end position="719"/>
    </location>
</feature>
<feature type="compositionally biased region" description="Basic and acidic residues" evidence="3">
    <location>
        <begin position="952"/>
        <end position="964"/>
    </location>
</feature>
<feature type="compositionally biased region" description="Low complexity" evidence="3">
    <location>
        <begin position="887"/>
        <end position="904"/>
    </location>
</feature>
<dbReference type="GO" id="GO:0005524">
    <property type="term" value="F:ATP binding"/>
    <property type="evidence" value="ECO:0007669"/>
    <property type="project" value="UniProtKB-UniRule"/>
</dbReference>
<feature type="coiled-coil region" evidence="2">
    <location>
        <begin position="346"/>
        <end position="373"/>
    </location>
</feature>
<feature type="compositionally biased region" description="Low complexity" evidence="3">
    <location>
        <begin position="798"/>
        <end position="807"/>
    </location>
</feature>
<reference evidence="5 6" key="1">
    <citation type="journal article" date="2024" name="Nat. Commun.">
        <title>Phylogenomics reveals the evolutionary origins of lichenization in chlorophyte algae.</title>
        <authorList>
            <person name="Puginier C."/>
            <person name="Libourel C."/>
            <person name="Otte J."/>
            <person name="Skaloud P."/>
            <person name="Haon M."/>
            <person name="Grisel S."/>
            <person name="Petersen M."/>
            <person name="Berrin J.G."/>
            <person name="Delaux P.M."/>
            <person name="Dal Grande F."/>
            <person name="Keller J."/>
        </authorList>
    </citation>
    <scope>NUCLEOTIDE SEQUENCE [LARGE SCALE GENOMIC DNA]</scope>
    <source>
        <strain evidence="5 6">SAG 2036</strain>
    </source>
</reference>
<dbReference type="Gene3D" id="3.30.200.20">
    <property type="entry name" value="Phosphorylase Kinase, domain 1"/>
    <property type="match status" value="1"/>
</dbReference>